<protein>
    <submittedName>
        <fullName evidence="2">Uncharacterized protein</fullName>
    </submittedName>
</protein>
<dbReference type="AlphaFoldDB" id="A0ABD2GFI9"/>
<reference evidence="2 3" key="1">
    <citation type="journal article" date="2022" name="G3 (Bethesda)">
        <title>Evaluating Illumina-, Nanopore-, and PacBio-based genome assembly strategies with the bald notothen, Trematomus borchgrevinki.</title>
        <authorList>
            <person name="Rayamajhi N."/>
            <person name="Cheng C.C."/>
            <person name="Catchen J.M."/>
        </authorList>
    </citation>
    <scope>NUCLEOTIDE SEQUENCE [LARGE SCALE GENOMIC DNA]</scope>
    <source>
        <strain evidence="2">AGRC-2024</strain>
    </source>
</reference>
<comment type="caution">
    <text evidence="2">The sequence shown here is derived from an EMBL/GenBank/DDBJ whole genome shotgun (WGS) entry which is preliminary data.</text>
</comment>
<gene>
    <name evidence="2" type="ORF">OYC64_005387</name>
</gene>
<accession>A0ABD2GFI9</accession>
<dbReference type="EMBL" id="JBIYXZ010002079">
    <property type="protein sequence ID" value="KAL3052854.1"/>
    <property type="molecule type" value="Genomic_DNA"/>
</dbReference>
<name>A0ABD2GFI9_PAGBO</name>
<evidence type="ECO:0000256" key="1">
    <source>
        <dbReference type="SAM" id="Coils"/>
    </source>
</evidence>
<evidence type="ECO:0000313" key="3">
    <source>
        <dbReference type="Proteomes" id="UP001619887"/>
    </source>
</evidence>
<dbReference type="Proteomes" id="UP001619887">
    <property type="component" value="Unassembled WGS sequence"/>
</dbReference>
<proteinExistence type="predicted"/>
<feature type="coiled-coil region" evidence="1">
    <location>
        <begin position="110"/>
        <end position="140"/>
    </location>
</feature>
<reference evidence="2 3" key="2">
    <citation type="journal article" date="2024" name="G3 (Bethesda)">
        <title>The genome of the cryopelagic Antarctic bald notothen, Trematomus borchgrevinki.</title>
        <authorList>
            <person name="Rayamajhi N."/>
            <person name="Rivera-Colon A.G."/>
            <person name="Minhas B.F."/>
            <person name="Cheng C.C."/>
            <person name="Catchen J.M."/>
        </authorList>
    </citation>
    <scope>NUCLEOTIDE SEQUENCE [LARGE SCALE GENOMIC DNA]</scope>
    <source>
        <strain evidence="2">AGRC-2024</strain>
    </source>
</reference>
<evidence type="ECO:0000313" key="2">
    <source>
        <dbReference type="EMBL" id="KAL3052854.1"/>
    </source>
</evidence>
<organism evidence="2 3">
    <name type="scientific">Pagothenia borchgrevinki</name>
    <name type="common">Bald rockcod</name>
    <name type="synonym">Trematomus borchgrevinki</name>
    <dbReference type="NCBI Taxonomy" id="8213"/>
    <lineage>
        <taxon>Eukaryota</taxon>
        <taxon>Metazoa</taxon>
        <taxon>Chordata</taxon>
        <taxon>Craniata</taxon>
        <taxon>Vertebrata</taxon>
        <taxon>Euteleostomi</taxon>
        <taxon>Actinopterygii</taxon>
        <taxon>Neopterygii</taxon>
        <taxon>Teleostei</taxon>
        <taxon>Neoteleostei</taxon>
        <taxon>Acanthomorphata</taxon>
        <taxon>Eupercaria</taxon>
        <taxon>Perciformes</taxon>
        <taxon>Notothenioidei</taxon>
        <taxon>Nototheniidae</taxon>
        <taxon>Pagothenia</taxon>
    </lineage>
</organism>
<keyword evidence="1" id="KW-0175">Coiled coil</keyword>
<sequence>MATLMDLVECPSVELLEKCAKDQLLKIAEHFEVDVPKQGRKDTIVTTLQAQLVLQEVLPAVAVDGCSEDELAEKAAINPERQRSAGFSLSDFGEMTFEQRKEIMLLQYQQDSEREERASAREDRARAREQETEMERLRLTTVVWEAELQQEHYKLDLIQEGKLSPGVSPATFDVAYNLRLLPKFDEKTKD</sequence>
<keyword evidence="3" id="KW-1185">Reference proteome</keyword>